<protein>
    <submittedName>
        <fullName evidence="2">Carboxylesterase family protein</fullName>
    </submittedName>
</protein>
<dbReference type="AlphaFoldDB" id="A0A146FUM4"/>
<evidence type="ECO:0000313" key="2">
    <source>
        <dbReference type="EMBL" id="GAT29138.1"/>
    </source>
</evidence>
<feature type="compositionally biased region" description="Basic and acidic residues" evidence="1">
    <location>
        <begin position="128"/>
        <end position="144"/>
    </location>
</feature>
<evidence type="ECO:0000313" key="3">
    <source>
        <dbReference type="Proteomes" id="UP000075230"/>
    </source>
</evidence>
<feature type="compositionally biased region" description="Polar residues" evidence="1">
    <location>
        <begin position="1"/>
        <end position="18"/>
    </location>
</feature>
<comment type="caution">
    <text evidence="2">The sequence shown here is derived from an EMBL/GenBank/DDBJ whole genome shotgun (WGS) entry which is preliminary data.</text>
</comment>
<gene>
    <name evidence="2" type="ORF">RIB2604_02900050</name>
</gene>
<dbReference type="GO" id="GO:0004865">
    <property type="term" value="F:protein serine/threonine phosphatase inhibitor activity"/>
    <property type="evidence" value="ECO:0007669"/>
    <property type="project" value="InterPro"/>
</dbReference>
<dbReference type="VEuPathDB" id="FungiDB:ASPFODRAFT_43532"/>
<evidence type="ECO:0000256" key="1">
    <source>
        <dbReference type="SAM" id="MobiDB-lite"/>
    </source>
</evidence>
<dbReference type="Pfam" id="PF07491">
    <property type="entry name" value="PPI_Ypi1"/>
    <property type="match status" value="1"/>
</dbReference>
<dbReference type="Proteomes" id="UP000075230">
    <property type="component" value="Unassembled WGS sequence"/>
</dbReference>
<reference evidence="2 3" key="1">
    <citation type="journal article" date="2016" name="DNA Res.">
        <title>Genome sequence of Aspergillus luchuensis NBRC 4314.</title>
        <authorList>
            <person name="Yamada O."/>
            <person name="Machida M."/>
            <person name="Hosoyama A."/>
            <person name="Goto M."/>
            <person name="Takahashi T."/>
            <person name="Futagami T."/>
            <person name="Yamagata Y."/>
            <person name="Takeuchi M."/>
            <person name="Kobayashi T."/>
            <person name="Koike H."/>
            <person name="Abe K."/>
            <person name="Asai K."/>
            <person name="Arita M."/>
            <person name="Fujita N."/>
            <person name="Fukuda K."/>
            <person name="Higa K."/>
            <person name="Horikawa H."/>
            <person name="Ishikawa T."/>
            <person name="Jinno K."/>
            <person name="Kato Y."/>
            <person name="Kirimura K."/>
            <person name="Mizutani O."/>
            <person name="Nakasone K."/>
            <person name="Sano M."/>
            <person name="Shiraishi Y."/>
            <person name="Tsukahara M."/>
            <person name="Gomi K."/>
        </authorList>
    </citation>
    <scope>NUCLEOTIDE SEQUENCE [LARGE SCALE GENOMIC DNA]</scope>
    <source>
        <strain evidence="2 3">RIB 2604</strain>
    </source>
</reference>
<organism evidence="2 3">
    <name type="scientific">Aspergillus kawachii</name>
    <name type="common">White koji mold</name>
    <name type="synonym">Aspergillus awamori var. kawachi</name>
    <dbReference type="NCBI Taxonomy" id="1069201"/>
    <lineage>
        <taxon>Eukaryota</taxon>
        <taxon>Fungi</taxon>
        <taxon>Dikarya</taxon>
        <taxon>Ascomycota</taxon>
        <taxon>Pezizomycotina</taxon>
        <taxon>Eurotiomycetes</taxon>
        <taxon>Eurotiomycetidae</taxon>
        <taxon>Eurotiales</taxon>
        <taxon>Aspergillaceae</taxon>
        <taxon>Aspergillus</taxon>
        <taxon>Aspergillus subgen. Circumdati</taxon>
    </lineage>
</organism>
<dbReference type="EMBL" id="BCWF01000028">
    <property type="protein sequence ID" value="GAT29138.1"/>
    <property type="molecule type" value="Genomic_DNA"/>
</dbReference>
<dbReference type="InterPro" id="IPR011107">
    <property type="entry name" value="PPI_Ypi1"/>
</dbReference>
<feature type="region of interest" description="Disordered" evidence="1">
    <location>
        <begin position="1"/>
        <end position="86"/>
    </location>
</feature>
<sequence length="172" mass="19489">MSRTRQIPSEPASSSQLELTEEHTNTSSAIPGPATLRLRAADEPAANRPEMNEGTSRRIRWSEDVIDNEGMGKKSSKAPSPNPRTPVLLIRTQIATAKRPAIEGRDTARLQGREKTMLLLVRGLHRTEKEEPADQVTERGKRNENQAQMPMRKCQRLQRAVKIFEIFRRPML</sequence>
<proteinExistence type="predicted"/>
<name>A0A146FUM4_ASPKA</name>
<accession>A0A146FUM4</accession>
<reference evidence="3" key="2">
    <citation type="submission" date="2016-02" db="EMBL/GenBank/DDBJ databases">
        <title>Genome sequencing of Aspergillus luchuensis NBRC 4314.</title>
        <authorList>
            <person name="Yamada O."/>
        </authorList>
    </citation>
    <scope>NUCLEOTIDE SEQUENCE [LARGE SCALE GENOMIC DNA]</scope>
    <source>
        <strain evidence="3">RIB 2604</strain>
    </source>
</reference>
<feature type="region of interest" description="Disordered" evidence="1">
    <location>
        <begin position="128"/>
        <end position="150"/>
    </location>
</feature>